<evidence type="ECO:0000256" key="1">
    <source>
        <dbReference type="SAM" id="MobiDB-lite"/>
    </source>
</evidence>
<reference evidence="2" key="1">
    <citation type="submission" date="2025-08" db="UniProtKB">
        <authorList>
            <consortium name="Ensembl"/>
        </authorList>
    </citation>
    <scope>IDENTIFICATION</scope>
</reference>
<proteinExistence type="predicted"/>
<reference evidence="2" key="2">
    <citation type="submission" date="2025-09" db="UniProtKB">
        <authorList>
            <consortium name="Ensembl"/>
        </authorList>
    </citation>
    <scope>IDENTIFICATION</scope>
</reference>
<protein>
    <submittedName>
        <fullName evidence="2">Uncharacterized protein</fullName>
    </submittedName>
</protein>
<dbReference type="AlphaFoldDB" id="A0A8D0D5S4"/>
<name>A0A8D0D5S4_SANLU</name>
<organism evidence="2 3">
    <name type="scientific">Sander lucioperca</name>
    <name type="common">Pike-perch</name>
    <name type="synonym">Perca lucioperca</name>
    <dbReference type="NCBI Taxonomy" id="283035"/>
    <lineage>
        <taxon>Eukaryota</taxon>
        <taxon>Metazoa</taxon>
        <taxon>Chordata</taxon>
        <taxon>Craniata</taxon>
        <taxon>Vertebrata</taxon>
        <taxon>Euteleostomi</taxon>
        <taxon>Actinopterygii</taxon>
        <taxon>Neopterygii</taxon>
        <taxon>Teleostei</taxon>
        <taxon>Neoteleostei</taxon>
        <taxon>Acanthomorphata</taxon>
        <taxon>Eupercaria</taxon>
        <taxon>Perciformes</taxon>
        <taxon>Percoidei</taxon>
        <taxon>Percidae</taxon>
        <taxon>Luciopercinae</taxon>
        <taxon>Sander</taxon>
    </lineage>
</organism>
<sequence>MTQNSSFYVIGINFSRGKGLQPVLPHTHCLFLGAKTDTTQLEAQAVLLGPLKGREARENQHQDSQSQSVEV</sequence>
<feature type="region of interest" description="Disordered" evidence="1">
    <location>
        <begin position="52"/>
        <end position="71"/>
    </location>
</feature>
<feature type="compositionally biased region" description="Polar residues" evidence="1">
    <location>
        <begin position="62"/>
        <end position="71"/>
    </location>
</feature>
<keyword evidence="3" id="KW-1185">Reference proteome</keyword>
<dbReference type="Proteomes" id="UP000694568">
    <property type="component" value="Unplaced"/>
</dbReference>
<dbReference type="Ensembl" id="ENSSLUT00000036484.1">
    <property type="protein sequence ID" value="ENSSLUP00000035385.1"/>
    <property type="gene ID" value="ENSSLUG00000015772.1"/>
</dbReference>
<evidence type="ECO:0000313" key="3">
    <source>
        <dbReference type="Proteomes" id="UP000694568"/>
    </source>
</evidence>
<accession>A0A8D0D5S4</accession>
<feature type="compositionally biased region" description="Basic and acidic residues" evidence="1">
    <location>
        <begin position="52"/>
        <end position="61"/>
    </location>
</feature>
<dbReference type="GeneTree" id="ENSGT01010000228696"/>
<evidence type="ECO:0000313" key="2">
    <source>
        <dbReference type="Ensembl" id="ENSSLUP00000035385.1"/>
    </source>
</evidence>